<dbReference type="Gene3D" id="2.60.120.200">
    <property type="match status" value="1"/>
</dbReference>
<dbReference type="SMART" id="SM00908">
    <property type="entry name" value="Gal-bind_lectin"/>
    <property type="match status" value="1"/>
</dbReference>
<dbReference type="OrthoDB" id="6251307at2759"/>
<dbReference type="FunFam" id="2.60.120.200:FF:000399">
    <property type="entry name" value="Galectin"/>
    <property type="match status" value="1"/>
</dbReference>
<dbReference type="Proteomes" id="UP000005239">
    <property type="component" value="Unassembled WGS sequence"/>
</dbReference>
<evidence type="ECO:0000256" key="2">
    <source>
        <dbReference type="SAM" id="MobiDB-lite"/>
    </source>
</evidence>
<gene>
    <name evidence="4" type="primary">WBGene00115527</name>
</gene>
<dbReference type="InterPro" id="IPR001079">
    <property type="entry name" value="Galectin_CRD"/>
</dbReference>
<reference evidence="4" key="2">
    <citation type="submission" date="2022-06" db="UniProtKB">
        <authorList>
            <consortium name="EnsemblMetazoa"/>
        </authorList>
    </citation>
    <scope>IDENTIFICATION</scope>
    <source>
        <strain evidence="4">PS312</strain>
    </source>
</reference>
<evidence type="ECO:0000256" key="1">
    <source>
        <dbReference type="ARBA" id="ARBA00022734"/>
    </source>
</evidence>
<accession>A0A2A6BHA6</accession>
<dbReference type="CDD" id="cd00070">
    <property type="entry name" value="GLECT"/>
    <property type="match status" value="1"/>
</dbReference>
<dbReference type="SUPFAM" id="SSF49899">
    <property type="entry name" value="Concanavalin A-like lectins/glucanases"/>
    <property type="match status" value="1"/>
</dbReference>
<dbReference type="InterPro" id="IPR013320">
    <property type="entry name" value="ConA-like_dom_sf"/>
</dbReference>
<evidence type="ECO:0000313" key="4">
    <source>
        <dbReference type="EnsemblMetazoa" id="PPA25973.1"/>
    </source>
</evidence>
<reference evidence="5" key="1">
    <citation type="journal article" date="2008" name="Nat. Genet.">
        <title>The Pristionchus pacificus genome provides a unique perspective on nematode lifestyle and parasitism.</title>
        <authorList>
            <person name="Dieterich C."/>
            <person name="Clifton S.W."/>
            <person name="Schuster L.N."/>
            <person name="Chinwalla A."/>
            <person name="Delehaunty K."/>
            <person name="Dinkelacker I."/>
            <person name="Fulton L."/>
            <person name="Fulton R."/>
            <person name="Godfrey J."/>
            <person name="Minx P."/>
            <person name="Mitreva M."/>
            <person name="Roeseler W."/>
            <person name="Tian H."/>
            <person name="Witte H."/>
            <person name="Yang S.P."/>
            <person name="Wilson R.K."/>
            <person name="Sommer R.J."/>
        </authorList>
    </citation>
    <scope>NUCLEOTIDE SEQUENCE [LARGE SCALE GENOMIC DNA]</scope>
    <source>
        <strain evidence="5">PS312</strain>
    </source>
</reference>
<organism evidence="4 5">
    <name type="scientific">Pristionchus pacificus</name>
    <name type="common">Parasitic nematode worm</name>
    <dbReference type="NCBI Taxonomy" id="54126"/>
    <lineage>
        <taxon>Eukaryota</taxon>
        <taxon>Metazoa</taxon>
        <taxon>Ecdysozoa</taxon>
        <taxon>Nematoda</taxon>
        <taxon>Chromadorea</taxon>
        <taxon>Rhabditida</taxon>
        <taxon>Rhabditina</taxon>
        <taxon>Diplogasteromorpha</taxon>
        <taxon>Diplogasteroidea</taxon>
        <taxon>Neodiplogasteridae</taxon>
        <taxon>Pristionchus</taxon>
    </lineage>
</organism>
<feature type="compositionally biased region" description="Acidic residues" evidence="2">
    <location>
        <begin position="170"/>
        <end position="196"/>
    </location>
</feature>
<dbReference type="AlphaFoldDB" id="A0A2A6BHA6"/>
<keyword evidence="5" id="KW-1185">Reference proteome</keyword>
<protein>
    <submittedName>
        <fullName evidence="4">Galectin</fullName>
    </submittedName>
</protein>
<feature type="region of interest" description="Disordered" evidence="2">
    <location>
        <begin position="168"/>
        <end position="215"/>
    </location>
</feature>
<dbReference type="InterPro" id="IPR044156">
    <property type="entry name" value="Galectin-like"/>
</dbReference>
<evidence type="ECO:0000256" key="3">
    <source>
        <dbReference type="SAM" id="SignalP"/>
    </source>
</evidence>
<dbReference type="SMART" id="SM00276">
    <property type="entry name" value="GLECT"/>
    <property type="match status" value="1"/>
</dbReference>
<dbReference type="Pfam" id="PF00337">
    <property type="entry name" value="Gal-bind_lectin"/>
    <property type="match status" value="1"/>
</dbReference>
<proteinExistence type="predicted"/>
<evidence type="ECO:0000313" key="5">
    <source>
        <dbReference type="Proteomes" id="UP000005239"/>
    </source>
</evidence>
<feature type="signal peptide" evidence="3">
    <location>
        <begin position="1"/>
        <end position="17"/>
    </location>
</feature>
<dbReference type="GO" id="GO:0016936">
    <property type="term" value="F:galactoside binding"/>
    <property type="evidence" value="ECO:0000318"/>
    <property type="project" value="GO_Central"/>
</dbReference>
<accession>A0A8R1UFR3</accession>
<dbReference type="PANTHER" id="PTHR11346:SF176">
    <property type="entry name" value="32 KDA BETA-GALACTOSIDE-BINDING LECTIN LEC-3"/>
    <property type="match status" value="1"/>
</dbReference>
<keyword evidence="3" id="KW-0732">Signal</keyword>
<keyword evidence="1" id="KW-0430">Lectin</keyword>
<dbReference type="PANTHER" id="PTHR11346">
    <property type="entry name" value="GALECTIN"/>
    <property type="match status" value="1"/>
</dbReference>
<dbReference type="GO" id="GO:0030246">
    <property type="term" value="F:carbohydrate binding"/>
    <property type="evidence" value="ECO:0000318"/>
    <property type="project" value="GO_Central"/>
</dbReference>
<dbReference type="PROSITE" id="PS51304">
    <property type="entry name" value="GALECTIN"/>
    <property type="match status" value="1"/>
</dbReference>
<name>A0A2A6BHA6_PRIPA</name>
<feature type="chain" id="PRO_5043534257" evidence="3">
    <location>
        <begin position="18"/>
        <end position="215"/>
    </location>
</feature>
<dbReference type="EnsemblMetazoa" id="PPA25973.1">
    <property type="protein sequence ID" value="PPA25973.1"/>
    <property type="gene ID" value="WBGene00115527"/>
</dbReference>
<sequence>MEPRLVVFLALLCGATALVVSYPPGYRNRQNTVANQKIVFRRKLADEIKTGHSIVIEGTVEDEANRFDILLRTDKTVVDFEVPLLLSFRLQEKFVVMKSNFNGGWDVDQRRRSPINAGDDMKIEIIVGDDEYLIIVNDTWKARYLNRVDPVNLSLVTVTGDVFVDKIEEYTPEEEEGEGEEEEDGEEGGENQEEEDDKKKDEKEDDDHEGQRDKE</sequence>